<feature type="compositionally biased region" description="Polar residues" evidence="5">
    <location>
        <begin position="722"/>
        <end position="733"/>
    </location>
</feature>
<feature type="domain" description="SANT" evidence="6">
    <location>
        <begin position="451"/>
        <end position="502"/>
    </location>
</feature>
<gene>
    <name evidence="7" type="ORF">QE152_g4747</name>
</gene>
<dbReference type="AlphaFoldDB" id="A0AAW1MXM8"/>
<feature type="region of interest" description="Disordered" evidence="5">
    <location>
        <begin position="721"/>
        <end position="757"/>
    </location>
</feature>
<feature type="region of interest" description="Disordered" evidence="5">
    <location>
        <begin position="1"/>
        <end position="102"/>
    </location>
</feature>
<dbReference type="InterPro" id="IPR001005">
    <property type="entry name" value="SANT/Myb"/>
</dbReference>
<keyword evidence="3 4" id="KW-0175">Coiled coil</keyword>
<dbReference type="GO" id="GO:0000785">
    <property type="term" value="C:chromatin"/>
    <property type="evidence" value="ECO:0007669"/>
    <property type="project" value="TreeGrafter"/>
</dbReference>
<evidence type="ECO:0000256" key="5">
    <source>
        <dbReference type="SAM" id="MobiDB-lite"/>
    </source>
</evidence>
<organism evidence="7 8">
    <name type="scientific">Popillia japonica</name>
    <name type="common">Japanese beetle</name>
    <dbReference type="NCBI Taxonomy" id="7064"/>
    <lineage>
        <taxon>Eukaryota</taxon>
        <taxon>Metazoa</taxon>
        <taxon>Ecdysozoa</taxon>
        <taxon>Arthropoda</taxon>
        <taxon>Hexapoda</taxon>
        <taxon>Insecta</taxon>
        <taxon>Pterygota</taxon>
        <taxon>Neoptera</taxon>
        <taxon>Endopterygota</taxon>
        <taxon>Coleoptera</taxon>
        <taxon>Polyphaga</taxon>
        <taxon>Scarabaeiformia</taxon>
        <taxon>Scarabaeidae</taxon>
        <taxon>Rutelinae</taxon>
        <taxon>Popillia</taxon>
    </lineage>
</organism>
<evidence type="ECO:0000256" key="2">
    <source>
        <dbReference type="ARBA" id="ARBA00010097"/>
    </source>
</evidence>
<evidence type="ECO:0000256" key="3">
    <source>
        <dbReference type="ARBA" id="ARBA00023054"/>
    </source>
</evidence>
<evidence type="ECO:0000313" key="8">
    <source>
        <dbReference type="Proteomes" id="UP001458880"/>
    </source>
</evidence>
<feature type="compositionally biased region" description="Basic residues" evidence="5">
    <location>
        <begin position="509"/>
        <end position="519"/>
    </location>
</feature>
<keyword evidence="8" id="KW-1185">Reference proteome</keyword>
<dbReference type="PANTHER" id="PTHR13992">
    <property type="entry name" value="NUCLEAR RECEPTOR CO-REPRESSOR RELATED NCOR"/>
    <property type="match status" value="1"/>
</dbReference>
<name>A0AAW1MXM8_POPJA</name>
<feature type="coiled-coil region" evidence="4">
    <location>
        <begin position="204"/>
        <end position="238"/>
    </location>
</feature>
<dbReference type="EMBL" id="JASPKY010000025">
    <property type="protein sequence ID" value="KAK9751847.1"/>
    <property type="molecule type" value="Genomic_DNA"/>
</dbReference>
<dbReference type="Pfam" id="PF15784">
    <property type="entry name" value="GPS2_interact"/>
    <property type="match status" value="1"/>
</dbReference>
<proteinExistence type="inferred from homology"/>
<dbReference type="PROSITE" id="PS51293">
    <property type="entry name" value="SANT"/>
    <property type="match status" value="1"/>
</dbReference>
<dbReference type="SUPFAM" id="SSF46689">
    <property type="entry name" value="Homeodomain-like"/>
    <property type="match status" value="1"/>
</dbReference>
<feature type="compositionally biased region" description="Pro residues" evidence="5">
    <location>
        <begin position="21"/>
        <end position="34"/>
    </location>
</feature>
<feature type="compositionally biased region" description="Pro residues" evidence="5">
    <location>
        <begin position="89"/>
        <end position="98"/>
    </location>
</feature>
<comment type="caution">
    <text evidence="7">The sequence shown here is derived from an EMBL/GenBank/DDBJ whole genome shotgun (WGS) entry which is preliminary data.</text>
</comment>
<dbReference type="InterPro" id="IPR051571">
    <property type="entry name" value="N-CoR_corepressor"/>
</dbReference>
<dbReference type="InterPro" id="IPR031557">
    <property type="entry name" value="N-CoR_GPS2_interact"/>
</dbReference>
<dbReference type="SMART" id="SM00717">
    <property type="entry name" value="SANT"/>
    <property type="match status" value="1"/>
</dbReference>
<dbReference type="Gene3D" id="1.20.5.430">
    <property type="match status" value="1"/>
</dbReference>
<evidence type="ECO:0000256" key="1">
    <source>
        <dbReference type="ARBA" id="ARBA00004123"/>
    </source>
</evidence>
<comment type="subcellular location">
    <subcellularLocation>
        <location evidence="1">Nucleus</location>
    </subcellularLocation>
</comment>
<evidence type="ECO:0000259" key="6">
    <source>
        <dbReference type="PROSITE" id="PS51293"/>
    </source>
</evidence>
<accession>A0AAW1MXM8</accession>
<feature type="compositionally biased region" description="Low complexity" evidence="5">
    <location>
        <begin position="578"/>
        <end position="620"/>
    </location>
</feature>
<comment type="similarity">
    <text evidence="2">Belongs to the N-CoR nuclear receptor corepressors family.</text>
</comment>
<dbReference type="Gene3D" id="1.10.10.60">
    <property type="entry name" value="Homeodomain-like"/>
    <property type="match status" value="1"/>
</dbReference>
<dbReference type="GO" id="GO:0032991">
    <property type="term" value="C:protein-containing complex"/>
    <property type="evidence" value="ECO:0007669"/>
    <property type="project" value="UniProtKB-ARBA"/>
</dbReference>
<dbReference type="GO" id="GO:0005654">
    <property type="term" value="C:nucleoplasm"/>
    <property type="evidence" value="ECO:0007669"/>
    <property type="project" value="UniProtKB-ARBA"/>
</dbReference>
<dbReference type="PANTHER" id="PTHR13992:SF39">
    <property type="entry name" value="SMRTER, ISOFORM G"/>
    <property type="match status" value="1"/>
</dbReference>
<feature type="compositionally biased region" description="Low complexity" evidence="5">
    <location>
        <begin position="66"/>
        <end position="88"/>
    </location>
</feature>
<sequence>MFYALYRQNHTQQDLYKPSRSPLPPTPSRYPFPGSPQLQSQVVVGQLAPPPPQQQPQPTLPPSNSQPPQQQQQAAQQPQQRYSIATAPAPQPSLPPPTGYRDTYRQHRISLLHPDYGGRSREVLLQGSGGGAAAAAASAHHMDSSMTAMGQQPFKKIRLQDHKDFQPLRIDTREPGAYNPQVEAISPTFPDHIQQEDQAFRTTKDELLQQIGKVDREIAKTESQISILRKKMQELEESASKPSTKQEVEEDCQPKHQSLAQKIYAENRKKAQSAHSTLDSLGAKVEWPIYNQPSDAPVYLENKRKQLAYKRRLLEYFKKRHVEKDTRNSHLIVTYSKMMQEWHRKVDKTESSSKRKTKEAKNREFFEKVFPELRKQREDKERFNRVGARIKSEADMEEIMDNLQEQVLEDKKMRSYAVIPPIMLDGKERKNVYQNNNGHILDMEAVHKSRQFLNIWTAAEKEIFKEKYLQHPKNFYLIASCLDKKSVADCVQYYYLSKKTENYKQLLKRSRQRTRHRPQKTNTGVDNLPPGVVTRHQKEQQALKTVQQSYESVDNNIVTTASSTSGVTVGGITTFTVSSTNNGNNDNNTNNNSSTALTPTSNSVTSSSSSPAPASTPSTVISNSNGSSATNVTAANIAASVVVKTEVLESCGEEIKSDTNVSEKKLLQDIIVKVENTSSNEGSNSDAVGAVTIVKKEDVKDEMVPVKKEEIVVKKEDGVTENYGSDQNFTPNTVVENKKKKERRKDKDNCQVETSEDESVDLIGEFYPPVIY</sequence>
<evidence type="ECO:0000313" key="7">
    <source>
        <dbReference type="EMBL" id="KAK9751847.1"/>
    </source>
</evidence>
<feature type="region of interest" description="Disordered" evidence="5">
    <location>
        <begin position="509"/>
        <end position="531"/>
    </location>
</feature>
<feature type="compositionally biased region" description="Pro residues" evidence="5">
    <location>
        <begin position="48"/>
        <end position="65"/>
    </location>
</feature>
<feature type="region of interest" description="Disordered" evidence="5">
    <location>
        <begin position="578"/>
        <end position="628"/>
    </location>
</feature>
<dbReference type="GO" id="GO:0006357">
    <property type="term" value="P:regulation of transcription by RNA polymerase II"/>
    <property type="evidence" value="ECO:0007669"/>
    <property type="project" value="TreeGrafter"/>
</dbReference>
<dbReference type="InterPro" id="IPR017884">
    <property type="entry name" value="SANT_dom"/>
</dbReference>
<evidence type="ECO:0000256" key="4">
    <source>
        <dbReference type="SAM" id="Coils"/>
    </source>
</evidence>
<dbReference type="InterPro" id="IPR009057">
    <property type="entry name" value="Homeodomain-like_sf"/>
</dbReference>
<dbReference type="Proteomes" id="UP001458880">
    <property type="component" value="Unassembled WGS sequence"/>
</dbReference>
<dbReference type="FunFam" id="1.10.10.60:FF:000026">
    <property type="entry name" value="Nuclear receptor corepressor 2 isoform 1"/>
    <property type="match status" value="1"/>
</dbReference>
<protein>
    <submittedName>
        <fullName evidence="7">G-protein pathway suppressor 2-interacting domain</fullName>
    </submittedName>
</protein>
<reference evidence="7 8" key="1">
    <citation type="journal article" date="2024" name="BMC Genomics">
        <title>De novo assembly and annotation of Popillia japonica's genome with initial clues to its potential as an invasive pest.</title>
        <authorList>
            <person name="Cucini C."/>
            <person name="Boschi S."/>
            <person name="Funari R."/>
            <person name="Cardaioli E."/>
            <person name="Iannotti N."/>
            <person name="Marturano G."/>
            <person name="Paoli F."/>
            <person name="Bruttini M."/>
            <person name="Carapelli A."/>
            <person name="Frati F."/>
            <person name="Nardi F."/>
        </authorList>
    </citation>
    <scope>NUCLEOTIDE SEQUENCE [LARGE SCALE GENOMIC DNA]</scope>
    <source>
        <strain evidence="7">DMR45628</strain>
    </source>
</reference>